<dbReference type="STRING" id="1742973.COMA2_20165"/>
<reference evidence="5" key="1">
    <citation type="submission" date="2015-10" db="EMBL/GenBank/DDBJ databases">
        <authorList>
            <person name="Luecker S."/>
            <person name="Luecker S."/>
        </authorList>
    </citation>
    <scope>NUCLEOTIDE SEQUENCE [LARGE SCALE GENOMIC DNA]</scope>
</reference>
<name>A0A0S4LED3_9BACT</name>
<evidence type="ECO:0000313" key="5">
    <source>
        <dbReference type="Proteomes" id="UP000198736"/>
    </source>
</evidence>
<dbReference type="AlphaFoldDB" id="A0A0S4LED3"/>
<keyword evidence="5" id="KW-1185">Reference proteome</keyword>
<dbReference type="SMART" id="SM00116">
    <property type="entry name" value="CBS"/>
    <property type="match status" value="2"/>
</dbReference>
<dbReference type="EMBL" id="CZPZ01000012">
    <property type="protein sequence ID" value="CUS35246.1"/>
    <property type="molecule type" value="Genomic_DNA"/>
</dbReference>
<dbReference type="InterPro" id="IPR000644">
    <property type="entry name" value="CBS_dom"/>
</dbReference>
<evidence type="ECO:0000256" key="1">
    <source>
        <dbReference type="ARBA" id="ARBA00023122"/>
    </source>
</evidence>
<feature type="domain" description="CBS" evidence="3">
    <location>
        <begin position="91"/>
        <end position="148"/>
    </location>
</feature>
<dbReference type="OrthoDB" id="9794094at2"/>
<organism evidence="4 5">
    <name type="scientific">Candidatus Nitrospira nitrificans</name>
    <dbReference type="NCBI Taxonomy" id="1742973"/>
    <lineage>
        <taxon>Bacteria</taxon>
        <taxon>Pseudomonadati</taxon>
        <taxon>Nitrospirota</taxon>
        <taxon>Nitrospiria</taxon>
        <taxon>Nitrospirales</taxon>
        <taxon>Nitrospiraceae</taxon>
        <taxon>Nitrospira</taxon>
    </lineage>
</organism>
<dbReference type="InterPro" id="IPR051257">
    <property type="entry name" value="Diverse_CBS-Domain"/>
</dbReference>
<dbReference type="PROSITE" id="PS51371">
    <property type="entry name" value="CBS"/>
    <property type="match status" value="2"/>
</dbReference>
<proteinExistence type="predicted"/>
<evidence type="ECO:0000256" key="2">
    <source>
        <dbReference type="PROSITE-ProRule" id="PRU00703"/>
    </source>
</evidence>
<gene>
    <name evidence="4" type="ORF">COMA2_20165</name>
</gene>
<dbReference type="SUPFAM" id="SSF54631">
    <property type="entry name" value="CBS-domain pair"/>
    <property type="match status" value="1"/>
</dbReference>
<sequence length="148" mass="15980">MKKTNTVKRAKVIKVKDFDSMTVSQVMEKAVQSVRLRTKADVIASLMIEGFGAVPVVENGRKLAGIVSEHDLLAAVDDGHGLGAVSAKDVMTSNPYSVRPETTLGTLVHVLRASDLVRVPVVDDKDKLVGIIARRDVLRTYLATGGKR</sequence>
<dbReference type="RefSeq" id="WP_090896674.1">
    <property type="nucleotide sequence ID" value="NZ_CZPZ01000012.1"/>
</dbReference>
<feature type="domain" description="CBS" evidence="3">
    <location>
        <begin position="27"/>
        <end position="82"/>
    </location>
</feature>
<dbReference type="PANTHER" id="PTHR43080">
    <property type="entry name" value="CBS DOMAIN-CONTAINING PROTEIN CBSX3, MITOCHONDRIAL"/>
    <property type="match status" value="1"/>
</dbReference>
<accession>A0A0S4LED3</accession>
<protein>
    <recommendedName>
        <fullName evidence="3">CBS domain-containing protein</fullName>
    </recommendedName>
</protein>
<evidence type="ECO:0000313" key="4">
    <source>
        <dbReference type="EMBL" id="CUS35246.1"/>
    </source>
</evidence>
<dbReference type="Pfam" id="PF00571">
    <property type="entry name" value="CBS"/>
    <property type="match status" value="2"/>
</dbReference>
<evidence type="ECO:0000259" key="3">
    <source>
        <dbReference type="PROSITE" id="PS51371"/>
    </source>
</evidence>
<dbReference type="Proteomes" id="UP000198736">
    <property type="component" value="Unassembled WGS sequence"/>
</dbReference>
<dbReference type="InterPro" id="IPR046342">
    <property type="entry name" value="CBS_dom_sf"/>
</dbReference>
<dbReference type="PANTHER" id="PTHR43080:SF2">
    <property type="entry name" value="CBS DOMAIN-CONTAINING PROTEIN"/>
    <property type="match status" value="1"/>
</dbReference>
<keyword evidence="1 2" id="KW-0129">CBS domain</keyword>
<dbReference type="Gene3D" id="3.10.580.10">
    <property type="entry name" value="CBS-domain"/>
    <property type="match status" value="1"/>
</dbReference>